<dbReference type="InterPro" id="IPR033985">
    <property type="entry name" value="SusD-like_N"/>
</dbReference>
<sequence>MKYINIKLWLVLLSVGILGSSCESYLEEENKSTITIDAALSKTETFDQLVATAYLRARETTTRYTADLYYALEDLGTDIVTRGGVVSGTNDLNDYVNFTSTNWAVDVYWGNQYSIISAANVAIEYSDKISGLSETAKNTGLGEVKFFRAMSYFNLVENYGGVPLVLKPITTAERNFVRNSEEEVYTQIVSDLNDALTGVPETTTVFGRITKDAVRHLLSKVLLTRGYKTFGTTADFTQAASLADTVIANHPLVSSFASLTSISNQRNSEVIFSYLFGNNAATRGWGNSRHMMYKFSFFDYPGLSRTVKGLGPMPTPFYYSLFSDDDQRADATFKRVLYADKAFVATVAGNPVNVAVGDTAIYFPKVAWSDSKIASKPYKVINPDKYLTSDGTTPVHYPIFKKFDDPTVAFTQPDQPSLGERDMVIMRSGEAYLIAAEAYLKASNATTAAARLTTLRSRAGLTTAVTSGQVTIDFILDERARELTGEVNRWMDLKRTGKLLERVYAHNPHVAFNNALKAYHLLRPIPQGEIDDSGNSITQNPEYTN</sequence>
<dbReference type="Proteomes" id="UP001398556">
    <property type="component" value="Unassembled WGS sequence"/>
</dbReference>
<accession>A0ABU9HIL3</accession>
<dbReference type="Pfam" id="PF14322">
    <property type="entry name" value="SusD-like_3"/>
    <property type="match status" value="1"/>
</dbReference>
<dbReference type="SUPFAM" id="SSF48452">
    <property type="entry name" value="TPR-like"/>
    <property type="match status" value="1"/>
</dbReference>
<comment type="caution">
    <text evidence="8">The sequence shown here is derived from an EMBL/GenBank/DDBJ whole genome shotgun (WGS) entry which is preliminary data.</text>
</comment>
<evidence type="ECO:0000313" key="9">
    <source>
        <dbReference type="Proteomes" id="UP001398556"/>
    </source>
</evidence>
<keyword evidence="3" id="KW-0732">Signal</keyword>
<evidence type="ECO:0000256" key="4">
    <source>
        <dbReference type="ARBA" id="ARBA00023136"/>
    </source>
</evidence>
<keyword evidence="4" id="KW-0472">Membrane</keyword>
<evidence type="ECO:0000256" key="2">
    <source>
        <dbReference type="ARBA" id="ARBA00006275"/>
    </source>
</evidence>
<comment type="subcellular location">
    <subcellularLocation>
        <location evidence="1">Cell outer membrane</location>
    </subcellularLocation>
</comment>
<dbReference type="InterPro" id="IPR011990">
    <property type="entry name" value="TPR-like_helical_dom_sf"/>
</dbReference>
<organism evidence="8 9">
    <name type="scientific">Flavobacterium flavipallidum</name>
    <dbReference type="NCBI Taxonomy" id="3139140"/>
    <lineage>
        <taxon>Bacteria</taxon>
        <taxon>Pseudomonadati</taxon>
        <taxon>Bacteroidota</taxon>
        <taxon>Flavobacteriia</taxon>
        <taxon>Flavobacteriales</taxon>
        <taxon>Flavobacteriaceae</taxon>
        <taxon>Flavobacterium</taxon>
    </lineage>
</organism>
<evidence type="ECO:0000256" key="1">
    <source>
        <dbReference type="ARBA" id="ARBA00004442"/>
    </source>
</evidence>
<comment type="similarity">
    <text evidence="2">Belongs to the SusD family.</text>
</comment>
<dbReference type="InterPro" id="IPR012944">
    <property type="entry name" value="SusD_RagB_dom"/>
</dbReference>
<feature type="domain" description="SusD-like N-terminal" evidence="7">
    <location>
        <begin position="25"/>
        <end position="223"/>
    </location>
</feature>
<gene>
    <name evidence="8" type="ORF">AAEO59_02045</name>
</gene>
<dbReference type="EMBL" id="JBBYHU010000002">
    <property type="protein sequence ID" value="MEL1239817.1"/>
    <property type="molecule type" value="Genomic_DNA"/>
</dbReference>
<evidence type="ECO:0000256" key="5">
    <source>
        <dbReference type="ARBA" id="ARBA00023237"/>
    </source>
</evidence>
<keyword evidence="9" id="KW-1185">Reference proteome</keyword>
<evidence type="ECO:0000259" key="6">
    <source>
        <dbReference type="Pfam" id="PF07980"/>
    </source>
</evidence>
<evidence type="ECO:0000256" key="3">
    <source>
        <dbReference type="ARBA" id="ARBA00022729"/>
    </source>
</evidence>
<evidence type="ECO:0000313" key="8">
    <source>
        <dbReference type="EMBL" id="MEL1239817.1"/>
    </source>
</evidence>
<evidence type="ECO:0000259" key="7">
    <source>
        <dbReference type="Pfam" id="PF14322"/>
    </source>
</evidence>
<reference evidence="8 9" key="1">
    <citation type="submission" date="2024-04" db="EMBL/GenBank/DDBJ databases">
        <title>Flavobacterium sp. DGU99 16S ribosomal RNA gene Genome sequencing and assembly.</title>
        <authorList>
            <person name="Park S."/>
        </authorList>
    </citation>
    <scope>NUCLEOTIDE SEQUENCE [LARGE SCALE GENOMIC DNA]</scope>
    <source>
        <strain evidence="8 9">DGU99</strain>
    </source>
</reference>
<dbReference type="Pfam" id="PF07980">
    <property type="entry name" value="SusD_RagB"/>
    <property type="match status" value="1"/>
</dbReference>
<name>A0ABU9HIL3_9FLAO</name>
<protein>
    <submittedName>
        <fullName evidence="8">RagB/SusD family nutrient uptake outer membrane protein</fullName>
    </submittedName>
</protein>
<dbReference type="PROSITE" id="PS51257">
    <property type="entry name" value="PROKAR_LIPOPROTEIN"/>
    <property type="match status" value="1"/>
</dbReference>
<dbReference type="Gene3D" id="1.25.40.390">
    <property type="match status" value="1"/>
</dbReference>
<keyword evidence="5" id="KW-0998">Cell outer membrane</keyword>
<dbReference type="RefSeq" id="WP_341699080.1">
    <property type="nucleotide sequence ID" value="NZ_JBBYHU010000002.1"/>
</dbReference>
<proteinExistence type="inferred from homology"/>
<feature type="domain" description="RagB/SusD" evidence="6">
    <location>
        <begin position="269"/>
        <end position="543"/>
    </location>
</feature>